<dbReference type="InterPro" id="IPR036322">
    <property type="entry name" value="WD40_repeat_dom_sf"/>
</dbReference>
<evidence type="ECO:0000256" key="2">
    <source>
        <dbReference type="ARBA" id="ARBA00022737"/>
    </source>
</evidence>
<dbReference type="PROSITE" id="PS50294">
    <property type="entry name" value="WD_REPEATS_REGION"/>
    <property type="match status" value="8"/>
</dbReference>
<dbReference type="Pfam" id="PF24883">
    <property type="entry name" value="NPHP3_N"/>
    <property type="match status" value="1"/>
</dbReference>
<dbReference type="InterPro" id="IPR019775">
    <property type="entry name" value="WD40_repeat_CS"/>
</dbReference>
<dbReference type="PROSITE" id="PS50082">
    <property type="entry name" value="WD_REPEATS_2"/>
    <property type="match status" value="9"/>
</dbReference>
<feature type="compositionally biased region" description="Pro residues" evidence="4">
    <location>
        <begin position="97"/>
        <end position="109"/>
    </location>
</feature>
<accession>A0A8H3DPD2</accession>
<dbReference type="EMBL" id="CAJMWT010009109">
    <property type="protein sequence ID" value="CAE6536969.1"/>
    <property type="molecule type" value="Genomic_DNA"/>
</dbReference>
<evidence type="ECO:0000256" key="1">
    <source>
        <dbReference type="ARBA" id="ARBA00022574"/>
    </source>
</evidence>
<dbReference type="InterPro" id="IPR015943">
    <property type="entry name" value="WD40/YVTN_repeat-like_dom_sf"/>
</dbReference>
<protein>
    <recommendedName>
        <fullName evidence="5">Nephrocystin 3-like N-terminal domain-containing protein</fullName>
    </recommendedName>
</protein>
<feature type="repeat" description="WD" evidence="3">
    <location>
        <begin position="715"/>
        <end position="756"/>
    </location>
</feature>
<organism evidence="6 7">
    <name type="scientific">Rhizoctonia solani</name>
    <dbReference type="NCBI Taxonomy" id="456999"/>
    <lineage>
        <taxon>Eukaryota</taxon>
        <taxon>Fungi</taxon>
        <taxon>Dikarya</taxon>
        <taxon>Basidiomycota</taxon>
        <taxon>Agaricomycotina</taxon>
        <taxon>Agaricomycetes</taxon>
        <taxon>Cantharellales</taxon>
        <taxon>Ceratobasidiaceae</taxon>
        <taxon>Rhizoctonia</taxon>
    </lineage>
</organism>
<dbReference type="InterPro" id="IPR011047">
    <property type="entry name" value="Quinoprotein_ADH-like_sf"/>
</dbReference>
<dbReference type="PROSITE" id="PS00678">
    <property type="entry name" value="WD_REPEATS_1"/>
    <property type="match status" value="3"/>
</dbReference>
<dbReference type="InterPro" id="IPR056884">
    <property type="entry name" value="NPHP3-like_N"/>
</dbReference>
<feature type="repeat" description="WD" evidence="3">
    <location>
        <begin position="889"/>
        <end position="930"/>
    </location>
</feature>
<dbReference type="PRINTS" id="PR00320">
    <property type="entry name" value="GPROTEINBRPT"/>
</dbReference>
<feature type="region of interest" description="Disordered" evidence="4">
    <location>
        <begin position="83"/>
        <end position="109"/>
    </location>
</feature>
<dbReference type="InterPro" id="IPR020472">
    <property type="entry name" value="WD40_PAC1"/>
</dbReference>
<gene>
    <name evidence="6" type="ORF">RDB_LOCUS188151</name>
</gene>
<dbReference type="InterPro" id="IPR001680">
    <property type="entry name" value="WD40_rpt"/>
</dbReference>
<dbReference type="CDD" id="cd00200">
    <property type="entry name" value="WD40"/>
    <property type="match status" value="2"/>
</dbReference>
<evidence type="ECO:0000259" key="5">
    <source>
        <dbReference type="Pfam" id="PF24883"/>
    </source>
</evidence>
<feature type="repeat" description="WD" evidence="3">
    <location>
        <begin position="1026"/>
        <end position="1060"/>
    </location>
</feature>
<feature type="non-terminal residue" evidence="6">
    <location>
        <position position="1340"/>
    </location>
</feature>
<dbReference type="Gene3D" id="2.130.10.10">
    <property type="entry name" value="YVTN repeat-like/Quinoprotein amine dehydrogenase"/>
    <property type="match status" value="3"/>
</dbReference>
<feature type="domain" description="Nephrocystin 3-like N-terminal" evidence="5">
    <location>
        <begin position="270"/>
        <end position="396"/>
    </location>
</feature>
<feature type="repeat" description="WD" evidence="3">
    <location>
        <begin position="1074"/>
        <end position="1115"/>
    </location>
</feature>
<name>A0A8H3DPD2_9AGAM</name>
<feature type="repeat" description="WD" evidence="3">
    <location>
        <begin position="932"/>
        <end position="968"/>
    </location>
</feature>
<feature type="repeat" description="WD" evidence="3">
    <location>
        <begin position="758"/>
        <end position="799"/>
    </location>
</feature>
<evidence type="ECO:0000256" key="3">
    <source>
        <dbReference type="PROSITE-ProRule" id="PRU00221"/>
    </source>
</evidence>
<dbReference type="PANTHER" id="PTHR19848">
    <property type="entry name" value="WD40 REPEAT PROTEIN"/>
    <property type="match status" value="1"/>
</dbReference>
<dbReference type="SMART" id="SM00320">
    <property type="entry name" value="WD40"/>
    <property type="match status" value="13"/>
</dbReference>
<sequence>RLVVVIVDCLVSGYLDLNPTILSSTTIRTYLVGEQILNKLQVEGHNLNMSSQGPPGRLRKTLRGGYSWVRGLVSRFWRGARETSQETQAIPRSEPQNLPPSTVPDPKTLPPWEQLDIALRAFESKLEVFPPLKAAVGMLVECLDVIKAAGKTPTGRDPLNPDEFLSVANILLQYTSELKLESGPNNGSIANIIQCIEREVEDIKDLKKRGTIGHLSEATRSQEDVIRRYRQISRLFGQLQCDLSMRINRDVKEQLQTTQLRGMLPVDDASLCEWLEKTNRLGASFFCSRISSTCRSLSRIVPTLAYQLARYSPVFRSALCAALKDNPDAGTLNVMQQFEKLVHHPILKVKDNIPESVVIVIDALDECNDKFSVRLLLDVLLKFAGELPLKFFVSSRPESQIRDRMMSQGGASRSIVHLHDIEHSIVENDIKKYLTEALSPMNPPPPHEQIEILAQRSRNLFIYAATLVRYIYPEDAHVDSNGRLKTMLATISDPKAMSANKYEELDRLYTTVLKAVFNKRLDGAEKQLLFWMEVLSLSHNIDTGAPVMQQAQAWLRTDSSHDKIQKQVSDARNFITWFAANPCSRSTPHIYISALPFCAKSSWVYQHYFQRTKGLSSISISHEEAILAVWSVESEVKSIAISPEGDHIASCHDDGSIQVYATHTGAVVVGSFQGHTRAINSVAFSPDGGQIVSGSSDNTVILWNTATGRLVAGPLHKHVATVYSVVFSPDGSHVVSGSADKTIIVWDNQTGAVVLGPLQGHSDEVRSVAFSPNGQLIASGSYDHSVRLWDVSTGHAAGKPFRGHTYPITMVAFSPDGSKLASSSWSQVIRVWDVQTGTVICLPSTVHKDSIYSIAFSPDSSRIASGGDEGDCSVMVSETLTGSAVLGPFYGHTAAVTSVQFFPDNTRLVSCSDDKTIRIWDTQPKNRLSGEQTAHEVSVGPIAFLPNHNQFISQSSNGSLQVWDVSTGAISPCHFKGQAKLGSLSAITVSSQGLRVAASYEDSTSNNGFNIQVWDALTGFMINQPLKGHKSSIKCLAFSPDGSHVCSGSDDSSVRVWDIEADAVDGRLCSGYHWHDKDSAVRSVTYSADGTRIASGGTDRTVRVWDPVTGMLIRTFGGHTSSVDSVIFSSNGSYLIAADIGGSIWGWLLNVDVSTIPTIIYSSKSSPKDRAAVSCVCFSPDGTLIIAGCGSTVRIFDAYTSEMHSVLSTSEEEEVRWVGFFPNTIDITSVSTPKKIVSGNSPFERLEKDSNIIRIWRTGSQALQKASSLRTSYWSCQPDGWILSPQGFLVWVPPDLLPYFRTKSGSYFNPFFSLAGGIVDFGGDDASTGDRWSECYIHEY</sequence>
<evidence type="ECO:0000256" key="4">
    <source>
        <dbReference type="SAM" id="MobiDB-lite"/>
    </source>
</evidence>
<comment type="caution">
    <text evidence="6">The sequence shown here is derived from an EMBL/GenBank/DDBJ whole genome shotgun (WGS) entry which is preliminary data.</text>
</comment>
<feature type="repeat" description="WD" evidence="3">
    <location>
        <begin position="672"/>
        <end position="713"/>
    </location>
</feature>
<keyword evidence="2" id="KW-0677">Repeat</keyword>
<feature type="repeat" description="WD" evidence="3">
    <location>
        <begin position="1116"/>
        <end position="1147"/>
    </location>
</feature>
<feature type="repeat" description="WD" evidence="3">
    <location>
        <begin position="801"/>
        <end position="842"/>
    </location>
</feature>
<dbReference type="PANTHER" id="PTHR19848:SF8">
    <property type="entry name" value="F-BOX AND WD REPEAT DOMAIN CONTAINING 7"/>
    <property type="match status" value="1"/>
</dbReference>
<dbReference type="Pfam" id="PF00400">
    <property type="entry name" value="WD40"/>
    <property type="match status" value="11"/>
</dbReference>
<dbReference type="SUPFAM" id="SSF50978">
    <property type="entry name" value="WD40 repeat-like"/>
    <property type="match status" value="2"/>
</dbReference>
<evidence type="ECO:0000313" key="7">
    <source>
        <dbReference type="Proteomes" id="UP000663843"/>
    </source>
</evidence>
<dbReference type="Proteomes" id="UP000663843">
    <property type="component" value="Unassembled WGS sequence"/>
</dbReference>
<feature type="compositionally biased region" description="Polar residues" evidence="4">
    <location>
        <begin position="85"/>
        <end position="96"/>
    </location>
</feature>
<evidence type="ECO:0000313" key="6">
    <source>
        <dbReference type="EMBL" id="CAE6536969.1"/>
    </source>
</evidence>
<reference evidence="6" key="1">
    <citation type="submission" date="2021-01" db="EMBL/GenBank/DDBJ databases">
        <authorList>
            <person name="Kaushik A."/>
        </authorList>
    </citation>
    <scope>NUCLEOTIDE SEQUENCE</scope>
    <source>
        <strain evidence="6">AG2-2IIIB</strain>
    </source>
</reference>
<proteinExistence type="predicted"/>
<dbReference type="SUPFAM" id="SSF50998">
    <property type="entry name" value="Quinoprotein alcohol dehydrogenase-like"/>
    <property type="match status" value="1"/>
</dbReference>
<keyword evidence="1 3" id="KW-0853">WD repeat</keyword>